<feature type="compositionally biased region" description="Basic and acidic residues" evidence="3">
    <location>
        <begin position="131"/>
        <end position="141"/>
    </location>
</feature>
<accession>A0ABR9K742</accession>
<sequence>MSRSAQTLQAAVTGDLDLVSHGRLQGWLKDALNRHQPRQLTLDLSGVTFIDCYGLRLLIWADNQMRERGGRLVLKEPSRPVLRLLAVLELDSHLHIQAQPDPSRDRLDANPHPRNPPSTAGASVTVRRRRPVEQRRYAVSG</sequence>
<feature type="region of interest" description="Disordered" evidence="3">
    <location>
        <begin position="98"/>
        <end position="141"/>
    </location>
</feature>
<dbReference type="NCBIfam" id="TIGR00377">
    <property type="entry name" value="ant_ant_sig"/>
    <property type="match status" value="1"/>
</dbReference>
<organism evidence="5 6">
    <name type="scientific">Nonomuraea africana</name>
    <dbReference type="NCBI Taxonomy" id="46171"/>
    <lineage>
        <taxon>Bacteria</taxon>
        <taxon>Bacillati</taxon>
        <taxon>Actinomycetota</taxon>
        <taxon>Actinomycetes</taxon>
        <taxon>Streptosporangiales</taxon>
        <taxon>Streptosporangiaceae</taxon>
        <taxon>Nonomuraea</taxon>
    </lineage>
</organism>
<comment type="similarity">
    <text evidence="1 2">Belongs to the anti-sigma-factor antagonist family.</text>
</comment>
<comment type="caution">
    <text evidence="5">The sequence shown here is derived from an EMBL/GenBank/DDBJ whole genome shotgun (WGS) entry which is preliminary data.</text>
</comment>
<evidence type="ECO:0000256" key="3">
    <source>
        <dbReference type="SAM" id="MobiDB-lite"/>
    </source>
</evidence>
<evidence type="ECO:0000313" key="6">
    <source>
        <dbReference type="Proteomes" id="UP000661607"/>
    </source>
</evidence>
<dbReference type="InterPro" id="IPR036513">
    <property type="entry name" value="STAS_dom_sf"/>
</dbReference>
<evidence type="ECO:0000256" key="2">
    <source>
        <dbReference type="RuleBase" id="RU003749"/>
    </source>
</evidence>
<dbReference type="PANTHER" id="PTHR33495">
    <property type="entry name" value="ANTI-SIGMA FACTOR ANTAGONIST TM_1081-RELATED-RELATED"/>
    <property type="match status" value="1"/>
</dbReference>
<name>A0ABR9K742_9ACTN</name>
<dbReference type="PROSITE" id="PS50801">
    <property type="entry name" value="STAS"/>
    <property type="match status" value="1"/>
</dbReference>
<dbReference type="Gene3D" id="3.30.750.24">
    <property type="entry name" value="STAS domain"/>
    <property type="match status" value="1"/>
</dbReference>
<reference evidence="5 6" key="1">
    <citation type="submission" date="2020-10" db="EMBL/GenBank/DDBJ databases">
        <title>Sequencing the genomes of 1000 actinobacteria strains.</title>
        <authorList>
            <person name="Klenk H.-P."/>
        </authorList>
    </citation>
    <scope>NUCLEOTIDE SEQUENCE [LARGE SCALE GENOMIC DNA]</scope>
    <source>
        <strain evidence="5 6">DSM 43748</strain>
    </source>
</reference>
<dbReference type="Pfam" id="PF13466">
    <property type="entry name" value="STAS_2"/>
    <property type="match status" value="1"/>
</dbReference>
<gene>
    <name evidence="5" type="ORF">H4W81_000146</name>
</gene>
<dbReference type="InterPro" id="IPR058548">
    <property type="entry name" value="MlaB-like_STAS"/>
</dbReference>
<dbReference type="PANTHER" id="PTHR33495:SF2">
    <property type="entry name" value="ANTI-SIGMA FACTOR ANTAGONIST TM_1081-RELATED"/>
    <property type="match status" value="1"/>
</dbReference>
<feature type="domain" description="STAS" evidence="4">
    <location>
        <begin position="12"/>
        <end position="94"/>
    </location>
</feature>
<feature type="compositionally biased region" description="Basic and acidic residues" evidence="3">
    <location>
        <begin position="102"/>
        <end position="111"/>
    </location>
</feature>
<dbReference type="InterPro" id="IPR003658">
    <property type="entry name" value="Anti-sigma_ant"/>
</dbReference>
<evidence type="ECO:0000256" key="1">
    <source>
        <dbReference type="ARBA" id="ARBA00009013"/>
    </source>
</evidence>
<dbReference type="InterPro" id="IPR002645">
    <property type="entry name" value="STAS_dom"/>
</dbReference>
<dbReference type="Proteomes" id="UP000661607">
    <property type="component" value="Unassembled WGS sequence"/>
</dbReference>
<dbReference type="CDD" id="cd07043">
    <property type="entry name" value="STAS_anti-anti-sigma_factors"/>
    <property type="match status" value="1"/>
</dbReference>
<evidence type="ECO:0000313" key="5">
    <source>
        <dbReference type="EMBL" id="MBE1557367.1"/>
    </source>
</evidence>
<dbReference type="EMBL" id="JADBEF010000001">
    <property type="protein sequence ID" value="MBE1557367.1"/>
    <property type="molecule type" value="Genomic_DNA"/>
</dbReference>
<dbReference type="SUPFAM" id="SSF52091">
    <property type="entry name" value="SpoIIaa-like"/>
    <property type="match status" value="1"/>
</dbReference>
<keyword evidence="6" id="KW-1185">Reference proteome</keyword>
<evidence type="ECO:0000259" key="4">
    <source>
        <dbReference type="PROSITE" id="PS50801"/>
    </source>
</evidence>
<protein>
    <recommendedName>
        <fullName evidence="2">Anti-sigma factor antagonist</fullName>
    </recommendedName>
</protein>
<proteinExistence type="inferred from homology"/>